<dbReference type="Proteomes" id="UP000266677">
    <property type="component" value="Unassembled WGS sequence"/>
</dbReference>
<evidence type="ECO:0000313" key="1">
    <source>
        <dbReference type="EMBL" id="RJO78338.1"/>
    </source>
</evidence>
<sequence length="164" mass="18156">MTSQRMFRFGVNTVAPDSRTRWIEKCRRAEEFGYDVTGVADHLGLAAPFPARGEKLLRVAAEHAAIIGFTGAGATADGSLRVAGIAETEQRVAYLRVLLEEWGSALPAEVADRPEELPILQIGTSEEIAERLLENRQRFGFSYITVHEDAREKFAPVIAMLRGR</sequence>
<evidence type="ECO:0008006" key="3">
    <source>
        <dbReference type="Google" id="ProtNLM"/>
    </source>
</evidence>
<reference evidence="1 2" key="1">
    <citation type="submission" date="2018-09" db="EMBL/GenBank/DDBJ databases">
        <title>YIM PH21274 draft genome.</title>
        <authorList>
            <person name="Miao C."/>
        </authorList>
    </citation>
    <scope>NUCLEOTIDE SEQUENCE [LARGE SCALE GENOMIC DNA]</scope>
    <source>
        <strain evidence="1 2">YIM PH 21724</strain>
    </source>
</reference>
<dbReference type="OrthoDB" id="4288123at2"/>
<keyword evidence="2" id="KW-1185">Reference proteome</keyword>
<organism evidence="1 2">
    <name type="scientific">Nocardia panacis</name>
    <dbReference type="NCBI Taxonomy" id="2340916"/>
    <lineage>
        <taxon>Bacteria</taxon>
        <taxon>Bacillati</taxon>
        <taxon>Actinomycetota</taxon>
        <taxon>Actinomycetes</taxon>
        <taxon>Mycobacteriales</taxon>
        <taxon>Nocardiaceae</taxon>
        <taxon>Nocardia</taxon>
    </lineage>
</organism>
<dbReference type="RefSeq" id="WP_120038633.1">
    <property type="nucleotide sequence ID" value="NZ_QZFU01000013.1"/>
</dbReference>
<name>A0A3A4K1N6_9NOCA</name>
<accession>A0A3A4K1N6</accession>
<dbReference type="AlphaFoldDB" id="A0A3A4K1N6"/>
<dbReference type="EMBL" id="QZFU01000013">
    <property type="protein sequence ID" value="RJO78338.1"/>
    <property type="molecule type" value="Genomic_DNA"/>
</dbReference>
<gene>
    <name evidence="1" type="ORF">D5S18_05365</name>
</gene>
<evidence type="ECO:0000313" key="2">
    <source>
        <dbReference type="Proteomes" id="UP000266677"/>
    </source>
</evidence>
<protein>
    <recommendedName>
        <fullName evidence="3">LLM class flavin-dependent oxidoreductase</fullName>
    </recommendedName>
</protein>
<comment type="caution">
    <text evidence="1">The sequence shown here is derived from an EMBL/GenBank/DDBJ whole genome shotgun (WGS) entry which is preliminary data.</text>
</comment>
<proteinExistence type="predicted"/>